<comment type="caution">
    <text evidence="6">The sequence shown here is derived from an EMBL/GenBank/DDBJ whole genome shotgun (WGS) entry which is preliminary data.</text>
</comment>
<dbReference type="InterPro" id="IPR000146">
    <property type="entry name" value="FBPase_class-1"/>
</dbReference>
<dbReference type="GO" id="GO:0005986">
    <property type="term" value="P:sucrose biosynthetic process"/>
    <property type="evidence" value="ECO:0007669"/>
    <property type="project" value="TreeGrafter"/>
</dbReference>
<dbReference type="GO" id="GO:0006094">
    <property type="term" value="P:gluconeogenesis"/>
    <property type="evidence" value="ECO:0007669"/>
    <property type="project" value="TreeGrafter"/>
</dbReference>
<dbReference type="Gene3D" id="3.30.540.10">
    <property type="entry name" value="Fructose-1,6-Bisphosphatase, subunit A, domain 1"/>
    <property type="match status" value="1"/>
</dbReference>
<evidence type="ECO:0000256" key="2">
    <source>
        <dbReference type="ARBA" id="ARBA00013093"/>
    </source>
</evidence>
<reference evidence="6 7" key="1">
    <citation type="submission" date="2019-01" db="EMBL/GenBank/DDBJ databases">
        <title>Sequencing of cultivated peanut Arachis hypogaea provides insights into genome evolution and oil improvement.</title>
        <authorList>
            <person name="Chen X."/>
        </authorList>
    </citation>
    <scope>NUCLEOTIDE SEQUENCE [LARGE SCALE GENOMIC DNA]</scope>
    <source>
        <strain evidence="7">cv. Fuhuasheng</strain>
        <tissue evidence="6">Leaves</tissue>
    </source>
</reference>
<organism evidence="6 7">
    <name type="scientific">Arachis hypogaea</name>
    <name type="common">Peanut</name>
    <dbReference type="NCBI Taxonomy" id="3818"/>
    <lineage>
        <taxon>Eukaryota</taxon>
        <taxon>Viridiplantae</taxon>
        <taxon>Streptophyta</taxon>
        <taxon>Embryophyta</taxon>
        <taxon>Tracheophyta</taxon>
        <taxon>Spermatophyta</taxon>
        <taxon>Magnoliopsida</taxon>
        <taxon>eudicotyledons</taxon>
        <taxon>Gunneridae</taxon>
        <taxon>Pentapetalae</taxon>
        <taxon>rosids</taxon>
        <taxon>fabids</taxon>
        <taxon>Fabales</taxon>
        <taxon>Fabaceae</taxon>
        <taxon>Papilionoideae</taxon>
        <taxon>50 kb inversion clade</taxon>
        <taxon>dalbergioids sensu lato</taxon>
        <taxon>Dalbergieae</taxon>
        <taxon>Pterocarpus clade</taxon>
        <taxon>Arachis</taxon>
    </lineage>
</organism>
<evidence type="ECO:0000313" key="6">
    <source>
        <dbReference type="EMBL" id="RYR13931.1"/>
    </source>
</evidence>
<dbReference type="PANTHER" id="PTHR11556:SF36">
    <property type="entry name" value="FRUCTOSE-BISPHOSPHATASE"/>
    <property type="match status" value="1"/>
</dbReference>
<dbReference type="InterPro" id="IPR028343">
    <property type="entry name" value="FBPtase"/>
</dbReference>
<gene>
    <name evidence="6" type="ORF">Ahy_B04g070667</name>
</gene>
<dbReference type="GO" id="GO:0005829">
    <property type="term" value="C:cytosol"/>
    <property type="evidence" value="ECO:0007669"/>
    <property type="project" value="TreeGrafter"/>
</dbReference>
<dbReference type="GO" id="GO:0030388">
    <property type="term" value="P:fructose 1,6-bisphosphate metabolic process"/>
    <property type="evidence" value="ECO:0007669"/>
    <property type="project" value="TreeGrafter"/>
</dbReference>
<proteinExistence type="inferred from homology"/>
<dbReference type="Pfam" id="PF00316">
    <property type="entry name" value="FBPase"/>
    <property type="match status" value="1"/>
</dbReference>
<dbReference type="EMBL" id="SDMP01000014">
    <property type="protein sequence ID" value="RYR13931.1"/>
    <property type="molecule type" value="Genomic_DNA"/>
</dbReference>
<accession>A0A444ZIV7</accession>
<evidence type="ECO:0000256" key="4">
    <source>
        <dbReference type="RuleBase" id="RU000508"/>
    </source>
</evidence>
<dbReference type="EC" id="3.1.3.11" evidence="2"/>
<name>A0A444ZIV7_ARAHY</name>
<dbReference type="PANTHER" id="PTHR11556">
    <property type="entry name" value="FRUCTOSE-1,6-BISPHOSPHATASE-RELATED"/>
    <property type="match status" value="1"/>
</dbReference>
<dbReference type="GO" id="GO:0042132">
    <property type="term" value="F:fructose 1,6-bisphosphate 1-phosphatase activity"/>
    <property type="evidence" value="ECO:0007669"/>
    <property type="project" value="UniProtKB-EC"/>
</dbReference>
<dbReference type="Proteomes" id="UP000289738">
    <property type="component" value="Chromosome B04"/>
</dbReference>
<protein>
    <recommendedName>
        <fullName evidence="2">fructose-bisphosphatase</fullName>
        <ecNumber evidence="2">3.1.3.11</ecNumber>
    </recommendedName>
    <alternativeName>
        <fullName evidence="3">D-fructose-1,6-bisphosphate 1-phosphohydrolase</fullName>
    </alternativeName>
</protein>
<evidence type="ECO:0000313" key="7">
    <source>
        <dbReference type="Proteomes" id="UP000289738"/>
    </source>
</evidence>
<sequence>MINVQLIDDYLTDIKVSEKRGCKYVCSTVNKGEEQKKLNVLSNKVFVNALNNSGRACLLVSEELEDAIFVKPKQHKKYIVVFDHLDGSSNIESGVSIGAIFGIYAAKDKDKVTLDDVLQPRNKMLAAGYYMYGSSCMVKQNTNLMNCSFWICQGCGLEIKPVSHKLKNKILVFVAAGVKLYDLQVSQCFHLLLTSIFSLILLVDYNLNVLLLI</sequence>
<comment type="catalytic activity">
    <reaction evidence="1">
        <text>beta-D-fructose 1,6-bisphosphate + H2O = beta-D-fructose 6-phosphate + phosphate</text>
        <dbReference type="Rhea" id="RHEA:11064"/>
        <dbReference type="ChEBI" id="CHEBI:15377"/>
        <dbReference type="ChEBI" id="CHEBI:32966"/>
        <dbReference type="ChEBI" id="CHEBI:43474"/>
        <dbReference type="ChEBI" id="CHEBI:57634"/>
        <dbReference type="EC" id="3.1.3.11"/>
    </reaction>
</comment>
<dbReference type="PRINTS" id="PR00115">
    <property type="entry name" value="F16BPHPHTASE"/>
</dbReference>
<evidence type="ECO:0000259" key="5">
    <source>
        <dbReference type="Pfam" id="PF00316"/>
    </source>
</evidence>
<dbReference type="STRING" id="3818.A0A444ZIV7"/>
<dbReference type="GO" id="GO:0006002">
    <property type="term" value="P:fructose 6-phosphate metabolic process"/>
    <property type="evidence" value="ECO:0007669"/>
    <property type="project" value="TreeGrafter"/>
</dbReference>
<dbReference type="InterPro" id="IPR033391">
    <property type="entry name" value="FBPase_N"/>
</dbReference>
<keyword evidence="7" id="KW-1185">Reference proteome</keyword>
<dbReference type="SUPFAM" id="SSF56655">
    <property type="entry name" value="Carbohydrate phosphatase"/>
    <property type="match status" value="1"/>
</dbReference>
<evidence type="ECO:0000256" key="3">
    <source>
        <dbReference type="ARBA" id="ARBA00032973"/>
    </source>
</evidence>
<keyword evidence="4" id="KW-0378">Hydrolase</keyword>
<evidence type="ECO:0000256" key="1">
    <source>
        <dbReference type="ARBA" id="ARBA00001273"/>
    </source>
</evidence>
<dbReference type="AlphaFoldDB" id="A0A444ZIV7"/>
<keyword evidence="4" id="KW-0119">Carbohydrate metabolism</keyword>
<comment type="similarity">
    <text evidence="4">Belongs to the FBPase class 1 family.</text>
</comment>
<feature type="domain" description="Fructose-1-6-bisphosphatase class I N-terminal" evidence="5">
    <location>
        <begin position="29"/>
        <end position="138"/>
    </location>
</feature>
<dbReference type="GO" id="GO:0006000">
    <property type="term" value="P:fructose metabolic process"/>
    <property type="evidence" value="ECO:0007669"/>
    <property type="project" value="TreeGrafter"/>
</dbReference>